<name>Q0FX16_SALBH</name>
<proteinExistence type="inferred from homology"/>
<dbReference type="PIRSF" id="PIRSF016578">
    <property type="entry name" value="HsaA"/>
    <property type="match status" value="1"/>
</dbReference>
<evidence type="ECO:0000256" key="2">
    <source>
        <dbReference type="ARBA" id="ARBA00009347"/>
    </source>
</evidence>
<protein>
    <submittedName>
        <fullName evidence="10">Putative acyl-CoA dehydrogenase</fullName>
    </submittedName>
</protein>
<keyword evidence="11" id="KW-1185">Reference proteome</keyword>
<evidence type="ECO:0000313" key="11">
    <source>
        <dbReference type="Proteomes" id="UP000006230"/>
    </source>
</evidence>
<dbReference type="Pfam" id="PF00441">
    <property type="entry name" value="Acyl-CoA_dh_1"/>
    <property type="match status" value="1"/>
</dbReference>
<feature type="domain" description="Acyl-CoA dehydrogenase/oxidase N-terminal" evidence="9">
    <location>
        <begin position="6"/>
        <end position="117"/>
    </location>
</feature>
<evidence type="ECO:0000256" key="1">
    <source>
        <dbReference type="ARBA" id="ARBA00001974"/>
    </source>
</evidence>
<dbReference type="PANTHER" id="PTHR43884">
    <property type="entry name" value="ACYL-COA DEHYDROGENASE"/>
    <property type="match status" value="1"/>
</dbReference>
<dbReference type="AlphaFoldDB" id="Q0FX16"/>
<evidence type="ECO:0000256" key="6">
    <source>
        <dbReference type="RuleBase" id="RU362125"/>
    </source>
</evidence>
<dbReference type="Pfam" id="PF02771">
    <property type="entry name" value="Acyl-CoA_dh_N"/>
    <property type="match status" value="1"/>
</dbReference>
<dbReference type="GO" id="GO:0003995">
    <property type="term" value="F:acyl-CoA dehydrogenase activity"/>
    <property type="evidence" value="ECO:0007669"/>
    <property type="project" value="InterPro"/>
</dbReference>
<dbReference type="eggNOG" id="COG1960">
    <property type="taxonomic scope" value="Bacteria"/>
</dbReference>
<accession>Q0FX16</accession>
<keyword evidence="5 6" id="KW-0560">Oxidoreductase</keyword>
<dbReference type="PROSITE" id="PS00072">
    <property type="entry name" value="ACYL_COA_DH_1"/>
    <property type="match status" value="1"/>
</dbReference>
<dbReference type="InterPro" id="IPR009075">
    <property type="entry name" value="AcylCo_DH/oxidase_C"/>
</dbReference>
<dbReference type="Proteomes" id="UP000006230">
    <property type="component" value="Unassembled WGS sequence"/>
</dbReference>
<comment type="caution">
    <text evidence="10">The sequence shown here is derived from an EMBL/GenBank/DDBJ whole genome shotgun (WGS) entry which is preliminary data.</text>
</comment>
<organism evidence="10 11">
    <name type="scientific">Salipiger bermudensis (strain DSM 26914 / JCM 13377 / KCTC 12554 / HTCC2601)</name>
    <name type="common">Pelagibaca bermudensis</name>
    <dbReference type="NCBI Taxonomy" id="314265"/>
    <lineage>
        <taxon>Bacteria</taxon>
        <taxon>Pseudomonadati</taxon>
        <taxon>Pseudomonadota</taxon>
        <taxon>Alphaproteobacteria</taxon>
        <taxon>Rhodobacterales</taxon>
        <taxon>Roseobacteraceae</taxon>
        <taxon>Salipiger</taxon>
    </lineage>
</organism>
<dbReference type="InterPro" id="IPR006089">
    <property type="entry name" value="Acyl-CoA_DH_CS"/>
</dbReference>
<dbReference type="OrthoDB" id="9775090at2"/>
<sequence>MLEPDENQRLILDTVDRFMARHMPSEEAGRRDEAHTPPYDLLPHLGEAGFLGLPVPEAHGGLGLDWTTMALVQERLAWHAYAVGSIVNRVVGFGAMSVLSYGSEAQKARLLPRITSGRCLIALALTEPQAGSDAGAIRTRAERSGDGWVLTGGKTWISDAGGADYLLTAARTDPDSRGSRGVSMFLVPRDAPGIAMTQIPKVGNNCMPSWEIGLDGVQVGAEALMGEEGKGFSGLMSTLHYSRASMAATVLGCAQAALDLTIAHAKERKQFGRPIGSFQTIRHRIADMQMRVDATRLVVRHLAWMIAEGRDSSRFASQAKVQATECLQFVTDHGMQILASAGYARESAMQRYWRDARLYSFGEGSNEIQRDLIARQLGL</sequence>
<feature type="domain" description="Acyl-CoA oxidase/dehydrogenase middle" evidence="8">
    <location>
        <begin position="122"/>
        <end position="216"/>
    </location>
</feature>
<keyword evidence="3 6" id="KW-0285">Flavoprotein</keyword>
<feature type="domain" description="Acyl-CoA dehydrogenase/oxidase C-terminal" evidence="7">
    <location>
        <begin position="229"/>
        <end position="377"/>
    </location>
</feature>
<dbReference type="InterPro" id="IPR013786">
    <property type="entry name" value="AcylCoA_DH/ox_N"/>
</dbReference>
<dbReference type="Pfam" id="PF02770">
    <property type="entry name" value="Acyl-CoA_dh_M"/>
    <property type="match status" value="1"/>
</dbReference>
<dbReference type="HOGENOM" id="CLU_018204_0_1_5"/>
<dbReference type="SUPFAM" id="SSF56645">
    <property type="entry name" value="Acyl-CoA dehydrogenase NM domain-like"/>
    <property type="match status" value="1"/>
</dbReference>
<dbReference type="Gene3D" id="1.10.540.10">
    <property type="entry name" value="Acyl-CoA dehydrogenase/oxidase, N-terminal domain"/>
    <property type="match status" value="1"/>
</dbReference>
<comment type="cofactor">
    <cofactor evidence="1 6">
        <name>FAD</name>
        <dbReference type="ChEBI" id="CHEBI:57692"/>
    </cofactor>
</comment>
<dbReference type="FunFam" id="2.40.110.10:FF:000002">
    <property type="entry name" value="Acyl-CoA dehydrogenase fadE12"/>
    <property type="match status" value="1"/>
</dbReference>
<dbReference type="InterPro" id="IPR046373">
    <property type="entry name" value="Acyl-CoA_Oxase/DH_mid-dom_sf"/>
</dbReference>
<evidence type="ECO:0000256" key="4">
    <source>
        <dbReference type="ARBA" id="ARBA00022827"/>
    </source>
</evidence>
<comment type="similarity">
    <text evidence="2 6">Belongs to the acyl-CoA dehydrogenase family.</text>
</comment>
<gene>
    <name evidence="10" type="ORF">R2601_02398</name>
</gene>
<reference evidence="10 11" key="1">
    <citation type="journal article" date="2010" name="J. Bacteriol.">
        <title>Genome sequences of Pelagibaca bermudensis HTCC2601T and Maritimibacter alkaliphilus HTCC2654T, the type strains of two marine Roseobacter genera.</title>
        <authorList>
            <person name="Thrash J.C."/>
            <person name="Cho J.C."/>
            <person name="Ferriera S."/>
            <person name="Johnson J."/>
            <person name="Vergin K.L."/>
            <person name="Giovannoni S.J."/>
        </authorList>
    </citation>
    <scope>NUCLEOTIDE SEQUENCE [LARGE SCALE GENOMIC DNA]</scope>
    <source>
        <strain evidence="11">DSM 26914 / JCM 13377 / KCTC 12554 / HTCC2601</strain>
    </source>
</reference>
<dbReference type="SUPFAM" id="SSF47203">
    <property type="entry name" value="Acyl-CoA dehydrogenase C-terminal domain-like"/>
    <property type="match status" value="1"/>
</dbReference>
<dbReference type="Gene3D" id="1.20.140.10">
    <property type="entry name" value="Butyryl-CoA Dehydrogenase, subunit A, domain 3"/>
    <property type="match status" value="1"/>
</dbReference>
<evidence type="ECO:0000259" key="8">
    <source>
        <dbReference type="Pfam" id="PF02770"/>
    </source>
</evidence>
<evidence type="ECO:0000259" key="7">
    <source>
        <dbReference type="Pfam" id="PF00441"/>
    </source>
</evidence>
<dbReference type="InterPro" id="IPR037069">
    <property type="entry name" value="AcylCoA_DH/ox_N_sf"/>
</dbReference>
<evidence type="ECO:0000259" key="9">
    <source>
        <dbReference type="Pfam" id="PF02771"/>
    </source>
</evidence>
<dbReference type="GO" id="GO:0050660">
    <property type="term" value="F:flavin adenine dinucleotide binding"/>
    <property type="evidence" value="ECO:0007669"/>
    <property type="project" value="InterPro"/>
</dbReference>
<evidence type="ECO:0000256" key="3">
    <source>
        <dbReference type="ARBA" id="ARBA00022630"/>
    </source>
</evidence>
<evidence type="ECO:0000313" key="10">
    <source>
        <dbReference type="EMBL" id="EAU48386.1"/>
    </source>
</evidence>
<dbReference type="PANTHER" id="PTHR43884:SF12">
    <property type="entry name" value="ISOVALERYL-COA DEHYDROGENASE, MITOCHONDRIAL-RELATED"/>
    <property type="match status" value="1"/>
</dbReference>
<evidence type="ECO:0000256" key="5">
    <source>
        <dbReference type="ARBA" id="ARBA00023002"/>
    </source>
</evidence>
<dbReference type="EMBL" id="AATQ01000001">
    <property type="protein sequence ID" value="EAU48386.1"/>
    <property type="molecule type" value="Genomic_DNA"/>
</dbReference>
<dbReference type="InterPro" id="IPR036250">
    <property type="entry name" value="AcylCo_DH-like_C"/>
</dbReference>
<dbReference type="RefSeq" id="WP_007801763.1">
    <property type="nucleotide sequence ID" value="NZ_DS022277.1"/>
</dbReference>
<dbReference type="InterPro" id="IPR009100">
    <property type="entry name" value="AcylCoA_DH/oxidase_NM_dom_sf"/>
</dbReference>
<dbReference type="STRING" id="314265.R2601_02398"/>
<dbReference type="FunFam" id="1.20.140.10:FF:000001">
    <property type="entry name" value="Acyl-CoA dehydrogenase"/>
    <property type="match status" value="1"/>
</dbReference>
<keyword evidence="4 6" id="KW-0274">FAD</keyword>
<dbReference type="InterPro" id="IPR006091">
    <property type="entry name" value="Acyl-CoA_Oxase/DH_mid-dom"/>
</dbReference>
<dbReference type="Gene3D" id="2.40.110.10">
    <property type="entry name" value="Butyryl-CoA Dehydrogenase, subunit A, domain 2"/>
    <property type="match status" value="1"/>
</dbReference>